<feature type="compositionally biased region" description="Low complexity" evidence="17">
    <location>
        <begin position="177"/>
        <end position="188"/>
    </location>
</feature>
<keyword evidence="10" id="KW-0229">DNA integration</keyword>
<feature type="compositionally biased region" description="Polar residues" evidence="17">
    <location>
        <begin position="739"/>
        <end position="748"/>
    </location>
</feature>
<feature type="domain" description="Reverse transcriptase/retrotransposon-derived protein RNase H-like" evidence="18">
    <location>
        <begin position="1580"/>
        <end position="1673"/>
    </location>
</feature>
<dbReference type="SUPFAM" id="SSF53098">
    <property type="entry name" value="Ribonuclease H-like"/>
    <property type="match status" value="1"/>
</dbReference>
<evidence type="ECO:0000256" key="7">
    <source>
        <dbReference type="ARBA" id="ARBA00022759"/>
    </source>
</evidence>
<keyword evidence="8" id="KW-0378">Hydrolase</keyword>
<feature type="domain" description="Integrase zinc-binding" evidence="19">
    <location>
        <begin position="1703"/>
        <end position="1757"/>
    </location>
</feature>
<keyword evidence="22" id="KW-1185">Reference proteome</keyword>
<dbReference type="GO" id="GO:0003964">
    <property type="term" value="F:RNA-directed DNA polymerase activity"/>
    <property type="evidence" value="ECO:0007669"/>
    <property type="project" value="UniProtKB-KW"/>
</dbReference>
<keyword evidence="13" id="KW-0238">DNA-binding</keyword>
<dbReference type="InterPro" id="IPR050951">
    <property type="entry name" value="Retrovirus_Pol_polyprotein"/>
</dbReference>
<dbReference type="CDD" id="cd00303">
    <property type="entry name" value="retropepsin_like"/>
    <property type="match status" value="1"/>
</dbReference>
<dbReference type="GO" id="GO:0006310">
    <property type="term" value="P:DNA recombination"/>
    <property type="evidence" value="ECO:0007669"/>
    <property type="project" value="UniProtKB-KW"/>
</dbReference>
<organism evidence="21 22">
    <name type="scientific">Hibiscus syriacus</name>
    <name type="common">Rose of Sharon</name>
    <dbReference type="NCBI Taxonomy" id="106335"/>
    <lineage>
        <taxon>Eukaryota</taxon>
        <taxon>Viridiplantae</taxon>
        <taxon>Streptophyta</taxon>
        <taxon>Embryophyta</taxon>
        <taxon>Tracheophyta</taxon>
        <taxon>Spermatophyta</taxon>
        <taxon>Magnoliopsida</taxon>
        <taxon>eudicotyledons</taxon>
        <taxon>Gunneridae</taxon>
        <taxon>Pentapetalae</taxon>
        <taxon>rosids</taxon>
        <taxon>malvids</taxon>
        <taxon>Malvales</taxon>
        <taxon>Malvaceae</taxon>
        <taxon>Malvoideae</taxon>
        <taxon>Hibiscus</taxon>
    </lineage>
</organism>
<evidence type="ECO:0000256" key="15">
    <source>
        <dbReference type="ARBA" id="ARBA00023268"/>
    </source>
</evidence>
<evidence type="ECO:0000256" key="11">
    <source>
        <dbReference type="ARBA" id="ARBA00022918"/>
    </source>
</evidence>
<accession>A0A6A3C648</accession>
<feature type="region of interest" description="Disordered" evidence="17">
    <location>
        <begin position="552"/>
        <end position="573"/>
    </location>
</feature>
<comment type="caution">
    <text evidence="21">The sequence shown here is derived from an EMBL/GenBank/DDBJ whole genome shotgun (WGS) entry which is preliminary data.</text>
</comment>
<dbReference type="CDD" id="cd09274">
    <property type="entry name" value="RNase_HI_RT_Ty3"/>
    <property type="match status" value="1"/>
</dbReference>
<sequence>MIGRADIEGSKSNVAMNARLPQASYPCGNFSDTSSFKFRRSKGSIGHAFTPNSPPDNVFHPDRPTEAGLGSKKRGRAPLPIHGISKITLKVVVFQFHPRAPTYRTPLKSFHKVGLESSSTGSSFPADSAKPVPLAVVLLDSRQGHSESTVCRPGKAPEGAVPSPSPGRHAATRSRRGSSSSSASAADGFGTGTPVPSPQCQSFSRGYGSILPTSLAYIVPSTGRRRYSVLQIFKGRRGRTGHHATCGALLAAGPYLQLSRFQGILTRFRFEARAERAIGRASPVSQDRLTHVQVPFTWNLSPLRPSKFSFEYLLLPPRSAPTAAPPGLTAQVLRRPPRPPTHRGLALAPTAEYRHALTRTLLRRSRSVGGAPVKDPANQLPCALRVFCPLNRTHHAETARAGFHDRGDDVSAGVSKARAWAATTIRIGPRPEQIGGPAVAVPHLTGAHRRPSSASLASGFADGDRGHPPGITDGDQGSQTRLPMVTEAPLQWSGVAYGDRDTRLGLPMRTNPTRLGLPIVTETPVWNIEVDVVLDQNRRALGRVPVPSCRTPGFPTQKIWDTNDGGRDESKRQKAESQWIMAGGTRDFFDVCAAPTTCALGVYGSFASLAFQPSAMNNCVKQRNSRPQRIKKQRRYERLAATSQLSLWTHALSSNRCAALAKLPTLKCLPPESTDRKSALAPTYPTPLKSFHKVGLESSSTGSSFPADSAKPIPLAVGRPPKEPYLVHPPAGTRKPTLTDVSSSSSIPAANGFGTGTPVPSPQSQSFSLGYVSILPTSLAYSVPSTRGCSPWRPDVVMSMTGHEKISVHRIFMGRRGRIGHHTMCGALPIYIDDRSAQDHAPGFTVTVVPSYSNGLVDSAGRGHSAPDASNHWLCPIELAKGSSYPEGNFGGNQLLDDSISLSPLYQSIVHHLSSPVKHALTRTLLRSSRSVGSAPVKDPTNQLPCALQVFFPLTRTHVRHLGSCFKTGRMRSPQADALNTPRRHVLGSTIEATMSPQAYQRPGDLGPPQSLRWRLRPHVLRRQSSKGVTSGIIASLREMAQQNQDENPTSEVTHVVLPKKQEISKDMVASFEQRVGRLEDRYNEVQETQDSVESRLEKVESVEDVLREETQALISDLTENVDDRTRGLESMYLALRAEIMQEVKDLKSELLVDKAAVLNGVTGEAQAPRPRIDVPKPKEFKGSRTTQDVENFIWDMEQFFHGMGIGDDTTKYVKNFTEIKMEIPELGKSEGYFAFMDGLQRWANMEIQIRGVTELSKAFDTVEAIAPFEVKKADSLQSRSKPKGNHMKRDCPQLVKVAAIKENDGVESETLKLGSILSTMEVKKGHKKKGLMYVDITVVGQKMSVLVDTSASELFMSEQIAKRLGLHMEKASGSVKTVNAEEVPIVGVVKGIELTIRGWSGKEAIEVISLDDFDFFLGLSFLDRINVFPVPFTDCLCILDPKQQCIVPEVPEMVSHVLAEFKDVMPTELPKKLPPKREVDHKIELVENAKPPTWAPYRMAPPEWFIKLDLRSGYYQVRIVEGDEPKIACVTRYGSYEFLVMPFGFTNALTTLCTLMNKGYSKIATALTELLKKDKVWEWSTKCQDTFEKIKEAIMNEPVLVFPNYTKSFVVFTDASDVAIGGVLMQEGHPVAYESRKLNETERRYSVHEKEMTAVVHCLRTWRHYLLGSKFVAFTDNVANIYCLTQKKLSPKQARWQECLARLRKELMKECHDSKWAGHPGVDRTLALLSKQYYWPHKAEDVQAYVKTCLVYKQDKIEEKKPAGQLQPLPIPEHPWESISMDFIIGLPKIDGLSSIMVVVNRFSKYATFIPASKVCPAVEAARLFLKHVVKYWGMSKTISSDRDMRLHGDVHKGLVRRYEGPLRVMKRVGTMAYKLELCATIQAYPVIHVSLLKPYHQDAKDPDRGKSHRTPVGVAV</sequence>
<keyword evidence="3" id="KW-0548">Nucleotidyltransferase</keyword>
<evidence type="ECO:0000256" key="14">
    <source>
        <dbReference type="ARBA" id="ARBA00023172"/>
    </source>
</evidence>
<dbReference type="Gene3D" id="3.30.420.10">
    <property type="entry name" value="Ribonuclease H-like superfamily/Ribonuclease H"/>
    <property type="match status" value="1"/>
</dbReference>
<dbReference type="Gene3D" id="2.40.70.10">
    <property type="entry name" value="Acid Proteases"/>
    <property type="match status" value="1"/>
</dbReference>
<keyword evidence="5" id="KW-0479">Metal-binding</keyword>
<dbReference type="InterPro" id="IPR043502">
    <property type="entry name" value="DNA/RNA_pol_sf"/>
</dbReference>
<keyword evidence="1" id="KW-0645">Protease</keyword>
<dbReference type="InterPro" id="IPR041588">
    <property type="entry name" value="Integrase_H2C2"/>
</dbReference>
<keyword evidence="4" id="KW-0540">Nuclease</keyword>
<keyword evidence="2" id="KW-0808">Transferase</keyword>
<dbReference type="GO" id="GO:0004190">
    <property type="term" value="F:aspartic-type endopeptidase activity"/>
    <property type="evidence" value="ECO:0007669"/>
    <property type="project" value="UniProtKB-KW"/>
</dbReference>
<dbReference type="InterPro" id="IPR012337">
    <property type="entry name" value="RNaseH-like_sf"/>
</dbReference>
<dbReference type="Gene3D" id="3.10.20.370">
    <property type="match status" value="1"/>
</dbReference>
<evidence type="ECO:0000256" key="13">
    <source>
        <dbReference type="ARBA" id="ARBA00023125"/>
    </source>
</evidence>
<feature type="compositionally biased region" description="Basic and acidic residues" evidence="17">
    <location>
        <begin position="564"/>
        <end position="573"/>
    </location>
</feature>
<dbReference type="SUPFAM" id="SSF56672">
    <property type="entry name" value="DNA/RNA polymerases"/>
    <property type="match status" value="1"/>
</dbReference>
<evidence type="ECO:0000256" key="16">
    <source>
        <dbReference type="SAM" id="Coils"/>
    </source>
</evidence>
<dbReference type="FunFam" id="3.10.20.370:FF:000001">
    <property type="entry name" value="Retrovirus-related Pol polyprotein from transposon 17.6-like protein"/>
    <property type="match status" value="1"/>
</dbReference>
<dbReference type="GO" id="GO:0003677">
    <property type="term" value="F:DNA binding"/>
    <property type="evidence" value="ECO:0007669"/>
    <property type="project" value="UniProtKB-KW"/>
</dbReference>
<keyword evidence="15" id="KW-0511">Multifunctional enzyme</keyword>
<dbReference type="PANTHER" id="PTHR37984:SF5">
    <property type="entry name" value="PROTEIN NYNRIN-LIKE"/>
    <property type="match status" value="1"/>
</dbReference>
<feature type="region of interest" description="Disordered" evidence="17">
    <location>
        <begin position="145"/>
        <end position="198"/>
    </location>
</feature>
<evidence type="ECO:0000256" key="6">
    <source>
        <dbReference type="ARBA" id="ARBA00022750"/>
    </source>
</evidence>
<dbReference type="Gene3D" id="1.10.340.70">
    <property type="match status" value="1"/>
</dbReference>
<dbReference type="GO" id="GO:0003887">
    <property type="term" value="F:DNA-directed DNA polymerase activity"/>
    <property type="evidence" value="ECO:0007669"/>
    <property type="project" value="UniProtKB-KW"/>
</dbReference>
<keyword evidence="7" id="KW-0255">Endonuclease</keyword>
<dbReference type="InterPro" id="IPR021109">
    <property type="entry name" value="Peptidase_aspartic_dom_sf"/>
</dbReference>
<dbReference type="EMBL" id="VEPZ02000496">
    <property type="protein sequence ID" value="KAE8723917.1"/>
    <property type="molecule type" value="Genomic_DNA"/>
</dbReference>
<protein>
    <recommendedName>
        <fullName evidence="23">Integrase catalytic domain-containing protein</fullName>
    </recommendedName>
</protein>
<evidence type="ECO:0008006" key="23">
    <source>
        <dbReference type="Google" id="ProtNLM"/>
    </source>
</evidence>
<keyword evidence="6" id="KW-0064">Aspartyl protease</keyword>
<proteinExistence type="predicted"/>
<keyword evidence="14" id="KW-0233">DNA recombination</keyword>
<name>A0A6A3C648_HIBSY</name>
<evidence type="ECO:0000313" key="22">
    <source>
        <dbReference type="Proteomes" id="UP000436088"/>
    </source>
</evidence>
<feature type="coiled-coil region" evidence="16">
    <location>
        <begin position="1069"/>
        <end position="1103"/>
    </location>
</feature>
<dbReference type="GO" id="GO:0004519">
    <property type="term" value="F:endonuclease activity"/>
    <property type="evidence" value="ECO:0007669"/>
    <property type="project" value="UniProtKB-KW"/>
</dbReference>
<gene>
    <name evidence="21" type="ORF">F3Y22_tig00011277pilonHSYRG00002</name>
</gene>
<evidence type="ECO:0000256" key="9">
    <source>
        <dbReference type="ARBA" id="ARBA00022842"/>
    </source>
</evidence>
<feature type="region of interest" description="Disordered" evidence="17">
    <location>
        <begin position="449"/>
        <end position="480"/>
    </location>
</feature>
<evidence type="ECO:0000256" key="1">
    <source>
        <dbReference type="ARBA" id="ARBA00022670"/>
    </source>
</evidence>
<keyword evidence="11" id="KW-0695">RNA-directed DNA polymerase</keyword>
<dbReference type="Pfam" id="PF13975">
    <property type="entry name" value="gag-asp_proteas"/>
    <property type="match status" value="1"/>
</dbReference>
<dbReference type="GO" id="GO:0006508">
    <property type="term" value="P:proteolysis"/>
    <property type="evidence" value="ECO:0007669"/>
    <property type="project" value="UniProtKB-KW"/>
</dbReference>
<evidence type="ECO:0000313" key="21">
    <source>
        <dbReference type="EMBL" id="KAE8723917.1"/>
    </source>
</evidence>
<evidence type="ECO:0000256" key="5">
    <source>
        <dbReference type="ARBA" id="ARBA00022723"/>
    </source>
</evidence>
<dbReference type="InterPro" id="IPR056924">
    <property type="entry name" value="SH3_Tf2-1"/>
</dbReference>
<evidence type="ECO:0000259" key="19">
    <source>
        <dbReference type="Pfam" id="PF17921"/>
    </source>
</evidence>
<keyword evidence="12" id="KW-0239">DNA-directed DNA polymerase</keyword>
<dbReference type="Pfam" id="PF17921">
    <property type="entry name" value="Integrase_H2C2"/>
    <property type="match status" value="1"/>
</dbReference>
<dbReference type="GO" id="GO:0015074">
    <property type="term" value="P:DNA integration"/>
    <property type="evidence" value="ECO:0007669"/>
    <property type="project" value="UniProtKB-KW"/>
</dbReference>
<dbReference type="Gene3D" id="3.30.70.270">
    <property type="match status" value="1"/>
</dbReference>
<dbReference type="InterPro" id="IPR041577">
    <property type="entry name" value="RT_RNaseH_2"/>
</dbReference>
<evidence type="ECO:0000259" key="20">
    <source>
        <dbReference type="Pfam" id="PF24626"/>
    </source>
</evidence>
<dbReference type="InterPro" id="IPR043128">
    <property type="entry name" value="Rev_trsase/Diguanyl_cyclase"/>
</dbReference>
<dbReference type="SUPFAM" id="SSF50630">
    <property type="entry name" value="Acid proteases"/>
    <property type="match status" value="1"/>
</dbReference>
<evidence type="ECO:0000256" key="4">
    <source>
        <dbReference type="ARBA" id="ARBA00022722"/>
    </source>
</evidence>
<evidence type="ECO:0000256" key="2">
    <source>
        <dbReference type="ARBA" id="ARBA00022679"/>
    </source>
</evidence>
<dbReference type="Gene3D" id="3.10.10.10">
    <property type="entry name" value="HIV Type 1 Reverse Transcriptase, subunit A, domain 1"/>
    <property type="match status" value="1"/>
</dbReference>
<dbReference type="InterPro" id="IPR036397">
    <property type="entry name" value="RNaseH_sf"/>
</dbReference>
<dbReference type="PANTHER" id="PTHR37984">
    <property type="entry name" value="PROTEIN CBG26694"/>
    <property type="match status" value="1"/>
</dbReference>
<evidence type="ECO:0000256" key="10">
    <source>
        <dbReference type="ARBA" id="ARBA00022908"/>
    </source>
</evidence>
<dbReference type="Proteomes" id="UP000436088">
    <property type="component" value="Unassembled WGS sequence"/>
</dbReference>
<keyword evidence="9" id="KW-0460">Magnesium</keyword>
<reference evidence="21" key="1">
    <citation type="submission" date="2019-09" db="EMBL/GenBank/DDBJ databases">
        <title>Draft genome information of white flower Hibiscus syriacus.</title>
        <authorList>
            <person name="Kim Y.-M."/>
        </authorList>
    </citation>
    <scope>NUCLEOTIDE SEQUENCE [LARGE SCALE GENOMIC DNA]</scope>
    <source>
        <strain evidence="21">YM2019G1</strain>
    </source>
</reference>
<dbReference type="GO" id="GO:0046872">
    <property type="term" value="F:metal ion binding"/>
    <property type="evidence" value="ECO:0007669"/>
    <property type="project" value="UniProtKB-KW"/>
</dbReference>
<dbReference type="Pfam" id="PF24626">
    <property type="entry name" value="SH3_Tf2-1"/>
    <property type="match status" value="1"/>
</dbReference>
<keyword evidence="16" id="KW-0175">Coiled coil</keyword>
<feature type="region of interest" description="Disordered" evidence="17">
    <location>
        <begin position="732"/>
        <end position="761"/>
    </location>
</feature>
<evidence type="ECO:0000256" key="3">
    <source>
        <dbReference type="ARBA" id="ARBA00022695"/>
    </source>
</evidence>
<feature type="domain" description="Tf2-1-like SH3-like" evidence="20">
    <location>
        <begin position="1853"/>
        <end position="1898"/>
    </location>
</feature>
<evidence type="ECO:0000256" key="8">
    <source>
        <dbReference type="ARBA" id="ARBA00022801"/>
    </source>
</evidence>
<evidence type="ECO:0000259" key="18">
    <source>
        <dbReference type="Pfam" id="PF17919"/>
    </source>
</evidence>
<evidence type="ECO:0000256" key="17">
    <source>
        <dbReference type="SAM" id="MobiDB-lite"/>
    </source>
</evidence>
<dbReference type="Pfam" id="PF17919">
    <property type="entry name" value="RT_RNaseH_2"/>
    <property type="match status" value="1"/>
</dbReference>
<evidence type="ECO:0000256" key="12">
    <source>
        <dbReference type="ARBA" id="ARBA00022932"/>
    </source>
</evidence>